<dbReference type="PANTHER" id="PTHR11601">
    <property type="entry name" value="CYSTEINE DESULFURYLASE FAMILY MEMBER"/>
    <property type="match status" value="1"/>
</dbReference>
<dbReference type="Gene3D" id="3.40.640.10">
    <property type="entry name" value="Type I PLP-dependent aspartate aminotransferase-like (Major domain)"/>
    <property type="match status" value="1"/>
</dbReference>
<comment type="cofactor">
    <cofactor evidence="1">
        <name>pyridoxal 5'-phosphate</name>
        <dbReference type="ChEBI" id="CHEBI:597326"/>
    </cofactor>
</comment>
<dbReference type="InterPro" id="IPR016454">
    <property type="entry name" value="Cysteine_dSase"/>
</dbReference>
<dbReference type="PANTHER" id="PTHR11601:SF50">
    <property type="entry name" value="CYSTEINE DESULFURASE ISCS 2-RELATED"/>
    <property type="match status" value="1"/>
</dbReference>
<dbReference type="PIRSF" id="PIRSF005572">
    <property type="entry name" value="NifS"/>
    <property type="match status" value="1"/>
</dbReference>
<gene>
    <name evidence="4" type="ORF">C273_01225</name>
</gene>
<dbReference type="GO" id="GO:0003824">
    <property type="term" value="F:catalytic activity"/>
    <property type="evidence" value="ECO:0007669"/>
    <property type="project" value="UniProtKB-ARBA"/>
</dbReference>
<dbReference type="InterPro" id="IPR015421">
    <property type="entry name" value="PyrdxlP-dep_Trfase_major"/>
</dbReference>
<dbReference type="PATRIC" id="fig|1229783.3.peg.250"/>
<reference evidence="4 5" key="1">
    <citation type="journal article" date="2013" name="Genome Announc.">
        <title>Genome Sequence of Staphylococcus massiliensis Strain S46, Isolated from the Surface of Healthy Human Skin.</title>
        <authorList>
            <person name="Srivastav R."/>
            <person name="Singh A."/>
            <person name="Jangir P.K."/>
            <person name="Kumari C."/>
            <person name="Muduli S."/>
            <person name="Sharma R."/>
        </authorList>
    </citation>
    <scope>NUCLEOTIDE SEQUENCE [LARGE SCALE GENOMIC DNA]</scope>
    <source>
        <strain evidence="4 5">S46</strain>
    </source>
</reference>
<dbReference type="Gene3D" id="3.90.1150.10">
    <property type="entry name" value="Aspartate Aminotransferase, domain 1"/>
    <property type="match status" value="1"/>
</dbReference>
<sequence>MIYFDNAATTKPNREVLDTFVEVNEHLYFNPNSPHQNGDQTARLMTQSKAQIKSLLQLNDQTEVIFTSGATESNNMALKGIARHKQAFGKTIITSKLEHPSVLEVMRALADEGFNLEFVNVTKEGRIDLEHLESLLTQDVILVSCMHVNNITGQIQPVAQIASMLKQYPKVHFHVDAVQALGKVPLITEGVDTLSVSGHKFNGLKGQGLLITQNYHQLEPIIHGGGQELNLRSGTVNVPSNVAMVKAIRLALENQAELSHTLSELNQAIRDYVSQFRGIVINSDESASPHILNLSFPGVKGEVLVNAFSKRDVMISTTSACSSKHSSLNEVLLAMGIDEKNIEGSIRLSFGSLNTMAELEPFKKAFEEIYEEVEELLRK</sequence>
<dbReference type="SUPFAM" id="SSF53383">
    <property type="entry name" value="PLP-dependent transferases"/>
    <property type="match status" value="1"/>
</dbReference>
<evidence type="ECO:0000259" key="3">
    <source>
        <dbReference type="Pfam" id="PF00266"/>
    </source>
</evidence>
<evidence type="ECO:0000256" key="1">
    <source>
        <dbReference type="ARBA" id="ARBA00001933"/>
    </source>
</evidence>
<evidence type="ECO:0000313" key="4">
    <source>
        <dbReference type="EMBL" id="EKU50223.1"/>
    </source>
</evidence>
<dbReference type="OrthoDB" id="9808002at2"/>
<dbReference type="RefSeq" id="WP_009381936.1">
    <property type="nucleotide sequence ID" value="NZ_AMSQ01000002.1"/>
</dbReference>
<dbReference type="EMBL" id="AMSQ01000002">
    <property type="protein sequence ID" value="EKU50223.1"/>
    <property type="molecule type" value="Genomic_DNA"/>
</dbReference>
<proteinExistence type="predicted"/>
<keyword evidence="2" id="KW-0663">Pyridoxal phosphate</keyword>
<evidence type="ECO:0000256" key="2">
    <source>
        <dbReference type="ARBA" id="ARBA00022898"/>
    </source>
</evidence>
<dbReference type="Proteomes" id="UP000009885">
    <property type="component" value="Unassembled WGS sequence"/>
</dbReference>
<evidence type="ECO:0000313" key="5">
    <source>
        <dbReference type="Proteomes" id="UP000009885"/>
    </source>
</evidence>
<dbReference type="eggNOG" id="COG1104">
    <property type="taxonomic scope" value="Bacteria"/>
</dbReference>
<dbReference type="AlphaFoldDB" id="K9AS10"/>
<dbReference type="InterPro" id="IPR000192">
    <property type="entry name" value="Aminotrans_V_dom"/>
</dbReference>
<name>K9AS10_9STAP</name>
<comment type="caution">
    <text evidence="4">The sequence shown here is derived from an EMBL/GenBank/DDBJ whole genome shotgun (WGS) entry which is preliminary data.</text>
</comment>
<dbReference type="STRING" id="1229783.C273_01225"/>
<keyword evidence="5" id="KW-1185">Reference proteome</keyword>
<protein>
    <submittedName>
        <fullName evidence="4">Cysteine desulfurase</fullName>
    </submittedName>
</protein>
<dbReference type="InterPro" id="IPR015422">
    <property type="entry name" value="PyrdxlP-dep_Trfase_small"/>
</dbReference>
<dbReference type="InterPro" id="IPR015424">
    <property type="entry name" value="PyrdxlP-dep_Trfase"/>
</dbReference>
<feature type="domain" description="Aminotransferase class V" evidence="3">
    <location>
        <begin position="2"/>
        <end position="360"/>
    </location>
</feature>
<accession>K9AS10</accession>
<dbReference type="Pfam" id="PF00266">
    <property type="entry name" value="Aminotran_5"/>
    <property type="match status" value="1"/>
</dbReference>
<dbReference type="Gene3D" id="1.10.260.50">
    <property type="match status" value="1"/>
</dbReference>
<organism evidence="4 5">
    <name type="scientific">Staphylococcus massiliensis S46</name>
    <dbReference type="NCBI Taxonomy" id="1229783"/>
    <lineage>
        <taxon>Bacteria</taxon>
        <taxon>Bacillati</taxon>
        <taxon>Bacillota</taxon>
        <taxon>Bacilli</taxon>
        <taxon>Bacillales</taxon>
        <taxon>Staphylococcaceae</taxon>
        <taxon>Staphylococcus</taxon>
    </lineage>
</organism>